<organism evidence="1 2">
    <name type="scientific">Candidatus Nitrospira nitrificans</name>
    <dbReference type="NCBI Taxonomy" id="1742973"/>
    <lineage>
        <taxon>Bacteria</taxon>
        <taxon>Pseudomonadati</taxon>
        <taxon>Nitrospirota</taxon>
        <taxon>Nitrospiria</taxon>
        <taxon>Nitrospirales</taxon>
        <taxon>Nitrospiraceae</taxon>
        <taxon>Nitrospira</taxon>
    </lineage>
</organism>
<accession>A0A0S4LME5</accession>
<evidence type="ECO:0000313" key="1">
    <source>
        <dbReference type="EMBL" id="CUS37914.1"/>
    </source>
</evidence>
<gene>
    <name evidence="1" type="ORF">COMA2_40090</name>
</gene>
<proteinExistence type="predicted"/>
<dbReference type="STRING" id="1742973.COMA2_40090"/>
<dbReference type="AlphaFoldDB" id="A0A0S4LME5"/>
<reference evidence="2" key="1">
    <citation type="submission" date="2015-10" db="EMBL/GenBank/DDBJ databases">
        <authorList>
            <person name="Luecker S."/>
            <person name="Luecker S."/>
        </authorList>
    </citation>
    <scope>NUCLEOTIDE SEQUENCE [LARGE SCALE GENOMIC DNA]</scope>
</reference>
<dbReference type="OrthoDB" id="4312010at2"/>
<sequence length="274" mass="30247">MLTSNSPMSGDVRNKNLVRWQPLGEASVDVRVSDGVEILHEASNEETAWVGRGPWRDLSAMERNALSAQSLNTWSESLVTLDLSADLLTLAHETLIAPLTATNGARNDSLVKAIAHFRHCLRDALISAGINLDTAGPADVIVNPPGMRSTAYDYDEGRPRGLHIDNHQSLPLHKRADSFVLASMNIGWQSRYLHFVPAAMSTILHKLELPETCGLLPREIKDLYFQRFPRDPVVKVTIPPGTVYLLQTQNYIHDGETVPGTIPDVVFLMMGNPL</sequence>
<protein>
    <recommendedName>
        <fullName evidence="3">Phytanoyl-CoA dioxygenase</fullName>
    </recommendedName>
</protein>
<name>A0A0S4LME5_9BACT</name>
<dbReference type="EMBL" id="CZPZ01000031">
    <property type="protein sequence ID" value="CUS37914.1"/>
    <property type="molecule type" value="Genomic_DNA"/>
</dbReference>
<dbReference type="RefSeq" id="WP_139077394.1">
    <property type="nucleotide sequence ID" value="NZ_CZPZ01000031.1"/>
</dbReference>
<evidence type="ECO:0000313" key="2">
    <source>
        <dbReference type="Proteomes" id="UP000198736"/>
    </source>
</evidence>
<evidence type="ECO:0008006" key="3">
    <source>
        <dbReference type="Google" id="ProtNLM"/>
    </source>
</evidence>
<dbReference type="Proteomes" id="UP000198736">
    <property type="component" value="Unassembled WGS sequence"/>
</dbReference>
<keyword evidence="2" id="KW-1185">Reference proteome</keyword>